<evidence type="ECO:0000313" key="2">
    <source>
        <dbReference type="Proteomes" id="UP000518266"/>
    </source>
</evidence>
<dbReference type="Proteomes" id="UP000518266">
    <property type="component" value="Unassembled WGS sequence"/>
</dbReference>
<name>A0A7J5Z9E9_DISMA</name>
<organism evidence="1 2">
    <name type="scientific">Dissostichus mawsoni</name>
    <name type="common">Antarctic cod</name>
    <dbReference type="NCBI Taxonomy" id="36200"/>
    <lineage>
        <taxon>Eukaryota</taxon>
        <taxon>Metazoa</taxon>
        <taxon>Chordata</taxon>
        <taxon>Craniata</taxon>
        <taxon>Vertebrata</taxon>
        <taxon>Euteleostomi</taxon>
        <taxon>Actinopterygii</taxon>
        <taxon>Neopterygii</taxon>
        <taxon>Teleostei</taxon>
        <taxon>Neoteleostei</taxon>
        <taxon>Acanthomorphata</taxon>
        <taxon>Eupercaria</taxon>
        <taxon>Perciformes</taxon>
        <taxon>Notothenioidei</taxon>
        <taxon>Nototheniidae</taxon>
        <taxon>Dissostichus</taxon>
    </lineage>
</organism>
<keyword evidence="2" id="KW-1185">Reference proteome</keyword>
<dbReference type="AlphaFoldDB" id="A0A7J5Z9E9"/>
<gene>
    <name evidence="1" type="ORF">F7725_011556</name>
</gene>
<dbReference type="EMBL" id="JAAKFY010000004">
    <property type="protein sequence ID" value="KAF3858355.1"/>
    <property type="molecule type" value="Genomic_DNA"/>
</dbReference>
<accession>A0A7J5Z9E9</accession>
<reference evidence="1 2" key="1">
    <citation type="submission" date="2020-03" db="EMBL/GenBank/DDBJ databases">
        <title>Dissostichus mawsoni Genome sequencing and assembly.</title>
        <authorList>
            <person name="Park H."/>
        </authorList>
    </citation>
    <scope>NUCLEOTIDE SEQUENCE [LARGE SCALE GENOMIC DNA]</scope>
    <source>
        <strain evidence="1">DM0001</strain>
        <tissue evidence="1">Muscle</tissue>
    </source>
</reference>
<evidence type="ECO:0000313" key="1">
    <source>
        <dbReference type="EMBL" id="KAF3858355.1"/>
    </source>
</evidence>
<comment type="caution">
    <text evidence="1">The sequence shown here is derived from an EMBL/GenBank/DDBJ whole genome shotgun (WGS) entry which is preliminary data.</text>
</comment>
<protein>
    <submittedName>
        <fullName evidence="1">Uncharacterized protein</fullName>
    </submittedName>
</protein>
<sequence>MHGPRKNLGSASASCSSSLTFSFWHGGVTVTMSTILSSASSGSVFSRACICSSRSTSSSQLLRVVGHSAERVGTGAVAGGDGAAVTAVPAPGSVFTVEEERHSGKAKYWMNSGGEMKPGEEDRMVENGGGNNGEGGEWGRIPLTLCQRQGKGGGRLSARTWGGSSCSRVAPVFPPAAAIPVTSEAALTNDLPLLLGTPPTVPAPAPLDMLTTGMLVMPLATVTKAPVEPAALFVMVAEFPAPLTSEATTALDRLPPAAAAAAALALLAALITAA</sequence>
<proteinExistence type="predicted"/>